<proteinExistence type="predicted"/>
<dbReference type="Proteomes" id="UP000327157">
    <property type="component" value="Unassembled WGS sequence"/>
</dbReference>
<protein>
    <submittedName>
        <fullName evidence="1">54S ribosomal protein L12</fullName>
    </submittedName>
</protein>
<dbReference type="GO" id="GO:0005840">
    <property type="term" value="C:ribosome"/>
    <property type="evidence" value="ECO:0007669"/>
    <property type="project" value="UniProtKB-KW"/>
</dbReference>
<name>A0A5N5FWS1_9ROSA</name>
<sequence length="104" mass="11873">MPEQQQQEHGLGWSYGNYVPPDHLSPVLSLRDSTQFQEPVAALYAQEAIAARQGMPQQTPEQGIGSYYRIRNSVTCNIPNITNTDLEMKNLESKYHNQLEEPRK</sequence>
<gene>
    <name evidence="1" type="ORF">D8674_040150</name>
</gene>
<accession>A0A5N5FWS1</accession>
<reference evidence="1 2" key="2">
    <citation type="submission" date="2019-11" db="EMBL/GenBank/DDBJ databases">
        <title>A de novo genome assembly of a pear dwarfing rootstock.</title>
        <authorList>
            <person name="Wang F."/>
            <person name="Wang J."/>
            <person name="Li S."/>
            <person name="Zhang Y."/>
            <person name="Fang M."/>
            <person name="Ma L."/>
            <person name="Zhao Y."/>
            <person name="Jiang S."/>
        </authorList>
    </citation>
    <scope>NUCLEOTIDE SEQUENCE [LARGE SCALE GENOMIC DNA]</scope>
    <source>
        <strain evidence="1">S2</strain>
        <tissue evidence="1">Leaf</tissue>
    </source>
</reference>
<evidence type="ECO:0000313" key="2">
    <source>
        <dbReference type="Proteomes" id="UP000327157"/>
    </source>
</evidence>
<reference evidence="1 2" key="1">
    <citation type="submission" date="2019-09" db="EMBL/GenBank/DDBJ databases">
        <authorList>
            <person name="Ou C."/>
        </authorList>
    </citation>
    <scope>NUCLEOTIDE SEQUENCE [LARGE SCALE GENOMIC DNA]</scope>
    <source>
        <strain evidence="1">S2</strain>
        <tissue evidence="1">Leaf</tissue>
    </source>
</reference>
<keyword evidence="1" id="KW-0689">Ribosomal protein</keyword>
<comment type="caution">
    <text evidence="1">The sequence shown here is derived from an EMBL/GenBank/DDBJ whole genome shotgun (WGS) entry which is preliminary data.</text>
</comment>
<dbReference type="EMBL" id="SMOL01000558">
    <property type="protein sequence ID" value="KAB2607576.1"/>
    <property type="molecule type" value="Genomic_DNA"/>
</dbReference>
<keyword evidence="2" id="KW-1185">Reference proteome</keyword>
<dbReference type="AlphaFoldDB" id="A0A5N5FWS1"/>
<keyword evidence="1" id="KW-0687">Ribonucleoprotein</keyword>
<organism evidence="1 2">
    <name type="scientific">Pyrus ussuriensis x Pyrus communis</name>
    <dbReference type="NCBI Taxonomy" id="2448454"/>
    <lineage>
        <taxon>Eukaryota</taxon>
        <taxon>Viridiplantae</taxon>
        <taxon>Streptophyta</taxon>
        <taxon>Embryophyta</taxon>
        <taxon>Tracheophyta</taxon>
        <taxon>Spermatophyta</taxon>
        <taxon>Magnoliopsida</taxon>
        <taxon>eudicotyledons</taxon>
        <taxon>Gunneridae</taxon>
        <taxon>Pentapetalae</taxon>
        <taxon>rosids</taxon>
        <taxon>fabids</taxon>
        <taxon>Rosales</taxon>
        <taxon>Rosaceae</taxon>
        <taxon>Amygdaloideae</taxon>
        <taxon>Maleae</taxon>
        <taxon>Pyrus</taxon>
    </lineage>
</organism>
<evidence type="ECO:0000313" key="1">
    <source>
        <dbReference type="EMBL" id="KAB2607576.1"/>
    </source>
</evidence>